<keyword evidence="1" id="KW-0812">Transmembrane</keyword>
<sequence>MREIKIYTLLAIFAVVMLLIVFGVIFLSGTGKDAERIEEAETENEFVPPQDFEYDENLIEDFNNAPVKVEYDYTLSSGEKITIRIPEGVDPPPQAAVEKMYRERKE</sequence>
<dbReference type="STRING" id="1618443.UV73_C0006G0008"/>
<evidence type="ECO:0000256" key="1">
    <source>
        <dbReference type="SAM" id="Phobius"/>
    </source>
</evidence>
<dbReference type="EMBL" id="LCFP01000006">
    <property type="protein sequence ID" value="KKS97654.1"/>
    <property type="molecule type" value="Genomic_DNA"/>
</dbReference>
<name>A0A0G1DJ12_9BACT</name>
<dbReference type="AlphaFoldDB" id="A0A0G1DJ12"/>
<keyword evidence="1" id="KW-1133">Transmembrane helix</keyword>
<organism evidence="2 3">
    <name type="scientific">Candidatus Gottesmanbacteria bacterium GW2011_GWA2_43_14</name>
    <dbReference type="NCBI Taxonomy" id="1618443"/>
    <lineage>
        <taxon>Bacteria</taxon>
        <taxon>Candidatus Gottesmaniibacteriota</taxon>
    </lineage>
</organism>
<keyword evidence="1" id="KW-0472">Membrane</keyword>
<dbReference type="Proteomes" id="UP000034894">
    <property type="component" value="Unassembled WGS sequence"/>
</dbReference>
<evidence type="ECO:0000313" key="3">
    <source>
        <dbReference type="Proteomes" id="UP000034894"/>
    </source>
</evidence>
<protein>
    <submittedName>
        <fullName evidence="2">Uncharacterized protein</fullName>
    </submittedName>
</protein>
<feature type="transmembrane region" description="Helical" evidence="1">
    <location>
        <begin position="6"/>
        <end position="27"/>
    </location>
</feature>
<gene>
    <name evidence="2" type="ORF">UV73_C0006G0008</name>
</gene>
<accession>A0A0G1DJ12</accession>
<comment type="caution">
    <text evidence="2">The sequence shown here is derived from an EMBL/GenBank/DDBJ whole genome shotgun (WGS) entry which is preliminary data.</text>
</comment>
<proteinExistence type="predicted"/>
<reference evidence="2 3" key="1">
    <citation type="journal article" date="2015" name="Nature">
        <title>rRNA introns, odd ribosomes, and small enigmatic genomes across a large radiation of phyla.</title>
        <authorList>
            <person name="Brown C.T."/>
            <person name="Hug L.A."/>
            <person name="Thomas B.C."/>
            <person name="Sharon I."/>
            <person name="Castelle C.J."/>
            <person name="Singh A."/>
            <person name="Wilkins M.J."/>
            <person name="Williams K.H."/>
            <person name="Banfield J.F."/>
        </authorList>
    </citation>
    <scope>NUCLEOTIDE SEQUENCE [LARGE SCALE GENOMIC DNA]</scope>
</reference>
<evidence type="ECO:0000313" key="2">
    <source>
        <dbReference type="EMBL" id="KKS97654.1"/>
    </source>
</evidence>